<evidence type="ECO:0000256" key="1">
    <source>
        <dbReference type="ARBA" id="ARBA00006298"/>
    </source>
</evidence>
<protein>
    <recommendedName>
        <fullName evidence="3">N-acetyltransferase B complex (NatB) non catalytic subunit</fullName>
    </recommendedName>
</protein>
<dbReference type="InterPro" id="IPR011990">
    <property type="entry name" value="TPR-like_helical_dom_sf"/>
</dbReference>
<comment type="similarity">
    <text evidence="1">Belongs to the MDM20/NAA25 family.</text>
</comment>
<dbReference type="VEuPathDB" id="TriTrypDB:TvY486_0601410"/>
<accession>G0TWL2</accession>
<reference evidence="2" key="1">
    <citation type="journal article" date="2012" name="Proc. Natl. Acad. Sci. U.S.A.">
        <title>Antigenic diversity is generated by distinct evolutionary mechanisms in African trypanosome species.</title>
        <authorList>
            <person name="Jackson A.P."/>
            <person name="Berry A."/>
            <person name="Aslett M."/>
            <person name="Allison H.C."/>
            <person name="Burton P."/>
            <person name="Vavrova-Anderson J."/>
            <person name="Brown R."/>
            <person name="Browne H."/>
            <person name="Corton N."/>
            <person name="Hauser H."/>
            <person name="Gamble J."/>
            <person name="Gilderthorp R."/>
            <person name="Marcello L."/>
            <person name="McQuillan J."/>
            <person name="Otto T.D."/>
            <person name="Quail M.A."/>
            <person name="Sanders M.J."/>
            <person name="van Tonder A."/>
            <person name="Ginger M.L."/>
            <person name="Field M.C."/>
            <person name="Barry J.D."/>
            <person name="Hertz-Fowler C."/>
            <person name="Berriman M."/>
        </authorList>
    </citation>
    <scope>NUCLEOTIDE SEQUENCE</scope>
    <source>
        <strain evidence="2">Y486</strain>
    </source>
</reference>
<dbReference type="InterPro" id="IPR019183">
    <property type="entry name" value="NAA25_NatB_aux_su"/>
</dbReference>
<dbReference type="AlphaFoldDB" id="G0TWL2"/>
<organism evidence="2">
    <name type="scientific">Trypanosoma vivax (strain Y486)</name>
    <dbReference type="NCBI Taxonomy" id="1055687"/>
    <lineage>
        <taxon>Eukaryota</taxon>
        <taxon>Discoba</taxon>
        <taxon>Euglenozoa</taxon>
        <taxon>Kinetoplastea</taxon>
        <taxon>Metakinetoplastina</taxon>
        <taxon>Trypanosomatida</taxon>
        <taxon>Trypanosomatidae</taxon>
        <taxon>Trypanosoma</taxon>
        <taxon>Duttonella</taxon>
    </lineage>
</organism>
<proteinExistence type="inferred from homology"/>
<sequence length="867" mass="97858">MPPLPTDRAVTRIFDLIDAGKNGQAEGALQEMLPKFPNDHALRAAECLLLLRNKEVNKARDKVEALGRENVTDPKAVNALIYVLQQCCCWVTLAKTFERLKEPHNERSTLENLFQTYVRMGAYDQAHKVAMELNHKWSDPRYLVWMVQASLAQVPPDSCDHTLLKVSTKLLDSSVLNSGGVLSTSTSRMYVEVLKQQKLYGEAAEFLCSQRGAAVGLPEARLEMLAVALQNHGDIARANAISKYLWARHPDNWAFVKLYLDSLSVTNHCSGLLVLDGLEESKRISIELSDVDRTMENALCFTHMLMDKVRSDSSSHRQCRGPFLAELEILSRMNDKTKLYEAVFAYAKRFYQVACCYMDISTYLDDTSATAIYQWSQEEDASLTGEGTLRYHARKILGLSCYVGLWGTIKEQQPDHAEVNNLLEMCCKAYEGARSLSTCLARSEKGLCDEYITVALNALLCVYHATKDLAWIERGLAILDNVDRRENNPSWLVYSLCFARMLGLADIEAWRQLDFKSIQHDTMSHVGYWPLVASGAVVEVCQWNNHAWEHYTSLYRDCCLLRSKVFVLMSWPAMKDVQEFERKQTHSLAKIVCSLHRIVGALRSCQTQRNVFELMEAEEPTLSEAFEALHGERLDELTENTDWVVVRSMVLGNIRSKRVEELTDTLIGMPTVDYRIGHICQLLGSLVLLHDVALLEEHRVRLSSLPRPKKQKGKTVSTSQAMPALPTLLSHKYTGLLPALPVIEAIKPALMECITMQGSGARVPHNEALRNALQVTTDVHEVQRILFPDIFVLIAILQIGPTSKLPVAAWAAELQEAMEGVREVVRCIGHYNPSGKYEKKLREINCLRLSEVVTDMCREALAASRRR</sequence>
<evidence type="ECO:0008006" key="3">
    <source>
        <dbReference type="Google" id="ProtNLM"/>
    </source>
</evidence>
<evidence type="ECO:0000313" key="2">
    <source>
        <dbReference type="EMBL" id="CCC48350.1"/>
    </source>
</evidence>
<dbReference type="EMBL" id="HE573022">
    <property type="protein sequence ID" value="CCC48350.1"/>
    <property type="molecule type" value="Genomic_DNA"/>
</dbReference>
<dbReference type="GO" id="GO:0031416">
    <property type="term" value="C:NatB complex"/>
    <property type="evidence" value="ECO:0007669"/>
    <property type="project" value="TreeGrafter"/>
</dbReference>
<dbReference type="PANTHER" id="PTHR22767:SF3">
    <property type="entry name" value="N-ALPHA-ACETYLTRANSFERASE 25, NATB AUXILIARY SUBUNIT"/>
    <property type="match status" value="1"/>
</dbReference>
<dbReference type="Gene3D" id="1.25.40.10">
    <property type="entry name" value="Tetratricopeptide repeat domain"/>
    <property type="match status" value="1"/>
</dbReference>
<dbReference type="PANTHER" id="PTHR22767">
    <property type="entry name" value="N-TERMINAL ACETYLTRANSFERASE-RELATED"/>
    <property type="match status" value="1"/>
</dbReference>
<gene>
    <name evidence="2" type="ORF">TVY486_0601410</name>
</gene>
<dbReference type="Pfam" id="PF09797">
    <property type="entry name" value="NatB_MDM20"/>
    <property type="match status" value="1"/>
</dbReference>
<dbReference type="OMA" id="NPTWLIY"/>
<name>G0TWL2_TRYVY</name>